<keyword evidence="3" id="KW-1185">Reference proteome</keyword>
<dbReference type="SUPFAM" id="SSF52343">
    <property type="entry name" value="Ferredoxin reductase-like, C-terminal NADP-linked domain"/>
    <property type="match status" value="1"/>
</dbReference>
<dbReference type="PANTHER" id="PTHR47354">
    <property type="entry name" value="NADH OXIDOREDUCTASE HCR"/>
    <property type="match status" value="1"/>
</dbReference>
<dbReference type="Pfam" id="PF00175">
    <property type="entry name" value="NAD_binding_1"/>
    <property type="match status" value="1"/>
</dbReference>
<evidence type="ECO:0000313" key="2">
    <source>
        <dbReference type="EMBL" id="MDT0636389.1"/>
    </source>
</evidence>
<feature type="domain" description="Oxidoreductase FAD/NAD(P)-binding" evidence="1">
    <location>
        <begin position="4"/>
        <end position="108"/>
    </location>
</feature>
<name>A0ABU3C493_9GAMM</name>
<dbReference type="Gene3D" id="3.40.50.80">
    <property type="entry name" value="Nucleotide-binding domain of ferredoxin-NADP reductase (FNR) module"/>
    <property type="match status" value="1"/>
</dbReference>
<comment type="caution">
    <text evidence="2">The sequence shown here is derived from an EMBL/GenBank/DDBJ whole genome shotgun (WGS) entry which is preliminary data.</text>
</comment>
<dbReference type="PRINTS" id="PR00410">
    <property type="entry name" value="PHEHYDRXLASE"/>
</dbReference>
<organism evidence="2 3">
    <name type="scientific">Spectribacter hydrogenoxidans</name>
    <dbReference type="NCBI Taxonomy" id="3075608"/>
    <lineage>
        <taxon>Bacteria</taxon>
        <taxon>Pseudomonadati</taxon>
        <taxon>Pseudomonadota</taxon>
        <taxon>Gammaproteobacteria</taxon>
        <taxon>Salinisphaerales</taxon>
        <taxon>Salinisphaeraceae</taxon>
        <taxon>Spectribacter</taxon>
    </lineage>
</organism>
<dbReference type="Proteomes" id="UP001251857">
    <property type="component" value="Unassembled WGS sequence"/>
</dbReference>
<dbReference type="InterPro" id="IPR001433">
    <property type="entry name" value="OxRdtase_FAD/NAD-bd"/>
</dbReference>
<dbReference type="InterPro" id="IPR050415">
    <property type="entry name" value="MRET"/>
</dbReference>
<dbReference type="EMBL" id="JAVRIB010000035">
    <property type="protein sequence ID" value="MDT0636389.1"/>
    <property type="molecule type" value="Genomic_DNA"/>
</dbReference>
<gene>
    <name evidence="2" type="ORF">RM532_15695</name>
</gene>
<sequence>MLCIAGGSGLAPLLSLLEDARKNRVNRPCTFLFGARTQADLYCVDEIKAIAAGWPNKFDFVPVLSEGHDDRDWDGARGMVTEHLPAAGGIDLTGAQGYMCGPPPMIDAGIHALVELGVPLAEIHYDKFTDESHGETA</sequence>
<dbReference type="InterPro" id="IPR039261">
    <property type="entry name" value="FNR_nucleotide-bd"/>
</dbReference>
<accession>A0ABU3C493</accession>
<evidence type="ECO:0000259" key="1">
    <source>
        <dbReference type="Pfam" id="PF00175"/>
    </source>
</evidence>
<dbReference type="PANTHER" id="PTHR47354:SF5">
    <property type="entry name" value="PROTEIN RFBI"/>
    <property type="match status" value="1"/>
</dbReference>
<reference evidence="2 3" key="1">
    <citation type="submission" date="2023-09" db="EMBL/GenBank/DDBJ databases">
        <authorList>
            <person name="Rey-Velasco X."/>
        </authorList>
    </citation>
    <scope>NUCLEOTIDE SEQUENCE [LARGE SCALE GENOMIC DNA]</scope>
    <source>
        <strain evidence="2 3">W335</strain>
    </source>
</reference>
<proteinExistence type="predicted"/>
<protein>
    <recommendedName>
        <fullName evidence="1">Oxidoreductase FAD/NAD(P)-binding domain-containing protein</fullName>
    </recommendedName>
</protein>
<evidence type="ECO:0000313" key="3">
    <source>
        <dbReference type="Proteomes" id="UP001251857"/>
    </source>
</evidence>